<dbReference type="InterPro" id="IPR011739">
    <property type="entry name" value="GTA_rcc01693"/>
</dbReference>
<keyword evidence="2" id="KW-1185">Reference proteome</keyword>
<reference evidence="1" key="1">
    <citation type="journal article" date="2015" name="Int. J. Syst. Evol. Microbiol.">
        <title>Rhizobium oryzicola sp. nov., potential plant-growth-promoting endophytic bacteria isolated from rice roots.</title>
        <authorList>
            <person name="Zhang X.X."/>
            <person name="Gao J.S."/>
            <person name="Cao Y.H."/>
            <person name="Sheirdil R.A."/>
            <person name="Wang X.C."/>
            <person name="Zhang L."/>
        </authorList>
    </citation>
    <scope>NUCLEOTIDE SEQUENCE</scope>
    <source>
        <strain evidence="1">05753</strain>
    </source>
</reference>
<evidence type="ECO:0000313" key="1">
    <source>
        <dbReference type="EMBL" id="MDO1581565.1"/>
    </source>
</evidence>
<dbReference type="RefSeq" id="WP_302075667.1">
    <property type="nucleotide sequence ID" value="NZ_JAUKWQ010000001.1"/>
</dbReference>
<comment type="caution">
    <text evidence="1">The sequence shown here is derived from an EMBL/GenBank/DDBJ whole genome shotgun (WGS) entry which is preliminary data.</text>
</comment>
<organism evidence="1 2">
    <name type="scientific">Rhizobium oryzicola</name>
    <dbReference type="NCBI Taxonomy" id="1232668"/>
    <lineage>
        <taxon>Bacteria</taxon>
        <taxon>Pseudomonadati</taxon>
        <taxon>Pseudomonadota</taxon>
        <taxon>Alphaproteobacteria</taxon>
        <taxon>Hyphomicrobiales</taxon>
        <taxon>Rhizobiaceae</taxon>
        <taxon>Rhizobium/Agrobacterium group</taxon>
        <taxon>Rhizobium</taxon>
    </lineage>
</organism>
<proteinExistence type="predicted"/>
<accession>A0ABT8ST19</accession>
<gene>
    <name evidence="1" type="ORF">Q2T52_05585</name>
</gene>
<dbReference type="InterPro" id="IPR019056">
    <property type="entry name" value="Phage_TAC_6"/>
</dbReference>
<sequence>MTAAAGRVEPSGFPWPLILHAGLCLLRLPPHQFWQMTLTELSALCGGFKPRAQGFDRAAFAALMAAFPDG</sequence>
<dbReference type="Proteomes" id="UP001169006">
    <property type="component" value="Unassembled WGS sequence"/>
</dbReference>
<dbReference type="EMBL" id="JAUKWQ010000001">
    <property type="protein sequence ID" value="MDO1581565.1"/>
    <property type="molecule type" value="Genomic_DNA"/>
</dbReference>
<protein>
    <submittedName>
        <fullName evidence="1">Phage tail assembly chaperone</fullName>
    </submittedName>
</protein>
<name>A0ABT8ST19_9HYPH</name>
<dbReference type="Pfam" id="PF09550">
    <property type="entry name" value="Phage_TAC_6"/>
    <property type="match status" value="1"/>
</dbReference>
<reference evidence="1" key="2">
    <citation type="submission" date="2023-07" db="EMBL/GenBank/DDBJ databases">
        <authorList>
            <person name="Sun H."/>
        </authorList>
    </citation>
    <scope>NUCLEOTIDE SEQUENCE</scope>
    <source>
        <strain evidence="1">05753</strain>
    </source>
</reference>
<evidence type="ECO:0000313" key="2">
    <source>
        <dbReference type="Proteomes" id="UP001169006"/>
    </source>
</evidence>
<dbReference type="NCBIfam" id="TIGR02216">
    <property type="entry name" value="phage_TIGR02216"/>
    <property type="match status" value="1"/>
</dbReference>